<dbReference type="SUPFAM" id="SSF56300">
    <property type="entry name" value="Metallo-dependent phosphatases"/>
    <property type="match status" value="1"/>
</dbReference>
<keyword evidence="3" id="KW-0812">Transmembrane</keyword>
<dbReference type="PANTHER" id="PTHR13315:SF1">
    <property type="entry name" value="PROTEIN TED1"/>
    <property type="match status" value="1"/>
</dbReference>
<dbReference type="AlphaFoldDB" id="A0AAN6TLG8"/>
<feature type="transmembrane region" description="Helical" evidence="3">
    <location>
        <begin position="12"/>
        <end position="34"/>
    </location>
</feature>
<reference evidence="4" key="1">
    <citation type="journal article" date="2023" name="Mol. Phylogenet. Evol.">
        <title>Genome-scale phylogeny and comparative genomics of the fungal order Sordariales.</title>
        <authorList>
            <person name="Hensen N."/>
            <person name="Bonometti L."/>
            <person name="Westerberg I."/>
            <person name="Brannstrom I.O."/>
            <person name="Guillou S."/>
            <person name="Cros-Aarteil S."/>
            <person name="Calhoun S."/>
            <person name="Haridas S."/>
            <person name="Kuo A."/>
            <person name="Mondo S."/>
            <person name="Pangilinan J."/>
            <person name="Riley R."/>
            <person name="LaButti K."/>
            <person name="Andreopoulos B."/>
            <person name="Lipzen A."/>
            <person name="Chen C."/>
            <person name="Yan M."/>
            <person name="Daum C."/>
            <person name="Ng V."/>
            <person name="Clum A."/>
            <person name="Steindorff A."/>
            <person name="Ohm R.A."/>
            <person name="Martin F."/>
            <person name="Silar P."/>
            <person name="Natvig D.O."/>
            <person name="Lalanne C."/>
            <person name="Gautier V."/>
            <person name="Ament-Velasquez S.L."/>
            <person name="Kruys A."/>
            <person name="Hutchinson M.I."/>
            <person name="Powell A.J."/>
            <person name="Barry K."/>
            <person name="Miller A.N."/>
            <person name="Grigoriev I.V."/>
            <person name="Debuchy R."/>
            <person name="Gladieux P."/>
            <person name="Hiltunen Thoren M."/>
            <person name="Johannesson H."/>
        </authorList>
    </citation>
    <scope>NUCLEOTIDE SEQUENCE</scope>
    <source>
        <strain evidence="4">CBS 508.74</strain>
    </source>
</reference>
<feature type="transmembrane region" description="Helical" evidence="3">
    <location>
        <begin position="529"/>
        <end position="558"/>
    </location>
</feature>
<keyword evidence="1 3" id="KW-0472">Membrane</keyword>
<evidence type="ECO:0000256" key="1">
    <source>
        <dbReference type="ARBA" id="ARBA00023136"/>
    </source>
</evidence>
<feature type="region of interest" description="Disordered" evidence="2">
    <location>
        <begin position="576"/>
        <end position="599"/>
    </location>
</feature>
<dbReference type="RefSeq" id="XP_064673710.1">
    <property type="nucleotide sequence ID" value="XM_064814248.1"/>
</dbReference>
<evidence type="ECO:0000313" key="5">
    <source>
        <dbReference type="Proteomes" id="UP001302812"/>
    </source>
</evidence>
<evidence type="ECO:0008006" key="6">
    <source>
        <dbReference type="Google" id="ProtNLM"/>
    </source>
</evidence>
<evidence type="ECO:0000313" key="4">
    <source>
        <dbReference type="EMBL" id="KAK4116140.1"/>
    </source>
</evidence>
<dbReference type="InterPro" id="IPR033308">
    <property type="entry name" value="PGAP5/Cdc1/Ted1"/>
</dbReference>
<proteinExistence type="predicted"/>
<gene>
    <name evidence="4" type="ORF">N656DRAFT_774343</name>
</gene>
<dbReference type="InterPro" id="IPR029052">
    <property type="entry name" value="Metallo-depent_PP-like"/>
</dbReference>
<reference evidence="4" key="2">
    <citation type="submission" date="2023-05" db="EMBL/GenBank/DDBJ databases">
        <authorList>
            <consortium name="Lawrence Berkeley National Laboratory"/>
            <person name="Steindorff A."/>
            <person name="Hensen N."/>
            <person name="Bonometti L."/>
            <person name="Westerberg I."/>
            <person name="Brannstrom I.O."/>
            <person name="Guillou S."/>
            <person name="Cros-Aarteil S."/>
            <person name="Calhoun S."/>
            <person name="Haridas S."/>
            <person name="Kuo A."/>
            <person name="Mondo S."/>
            <person name="Pangilinan J."/>
            <person name="Riley R."/>
            <person name="Labutti K."/>
            <person name="Andreopoulos B."/>
            <person name="Lipzen A."/>
            <person name="Chen C."/>
            <person name="Yanf M."/>
            <person name="Daum C."/>
            <person name="Ng V."/>
            <person name="Clum A."/>
            <person name="Ohm R."/>
            <person name="Martin F."/>
            <person name="Silar P."/>
            <person name="Natvig D."/>
            <person name="Lalanne C."/>
            <person name="Gautier V."/>
            <person name="Ament-Velasquez S.L."/>
            <person name="Kruys A."/>
            <person name="Hutchinson M.I."/>
            <person name="Powell A.J."/>
            <person name="Barry K."/>
            <person name="Miller A.N."/>
            <person name="Grigoriev I.V."/>
            <person name="Debuchy R."/>
            <person name="Gladieux P."/>
            <person name="Thoren M.H."/>
            <person name="Johannesson H."/>
        </authorList>
    </citation>
    <scope>NUCLEOTIDE SEQUENCE</scope>
    <source>
        <strain evidence="4">CBS 508.74</strain>
    </source>
</reference>
<dbReference type="PANTHER" id="PTHR13315">
    <property type="entry name" value="METALLO PHOSPHOESTERASE RELATED"/>
    <property type="match status" value="1"/>
</dbReference>
<dbReference type="GO" id="GO:0005783">
    <property type="term" value="C:endoplasmic reticulum"/>
    <property type="evidence" value="ECO:0007669"/>
    <property type="project" value="TreeGrafter"/>
</dbReference>
<dbReference type="GO" id="GO:0016020">
    <property type="term" value="C:membrane"/>
    <property type="evidence" value="ECO:0007669"/>
    <property type="project" value="GOC"/>
</dbReference>
<accession>A0AAN6TLG8</accession>
<comment type="caution">
    <text evidence="4">The sequence shown here is derived from an EMBL/GenBank/DDBJ whole genome shotgun (WGS) entry which is preliminary data.</text>
</comment>
<evidence type="ECO:0000256" key="2">
    <source>
        <dbReference type="SAM" id="MobiDB-lite"/>
    </source>
</evidence>
<dbReference type="Proteomes" id="UP001302812">
    <property type="component" value="Unassembled WGS sequence"/>
</dbReference>
<dbReference type="EMBL" id="MU853333">
    <property type="protein sequence ID" value="KAK4116140.1"/>
    <property type="molecule type" value="Genomic_DNA"/>
</dbReference>
<name>A0AAN6TLG8_9PEZI</name>
<dbReference type="GO" id="GO:0006506">
    <property type="term" value="P:GPI anchor biosynthetic process"/>
    <property type="evidence" value="ECO:0007669"/>
    <property type="project" value="InterPro"/>
</dbReference>
<keyword evidence="5" id="KW-1185">Reference proteome</keyword>
<organism evidence="4 5">
    <name type="scientific">Canariomyces notabilis</name>
    <dbReference type="NCBI Taxonomy" id="2074819"/>
    <lineage>
        <taxon>Eukaryota</taxon>
        <taxon>Fungi</taxon>
        <taxon>Dikarya</taxon>
        <taxon>Ascomycota</taxon>
        <taxon>Pezizomycotina</taxon>
        <taxon>Sordariomycetes</taxon>
        <taxon>Sordariomycetidae</taxon>
        <taxon>Sordariales</taxon>
        <taxon>Chaetomiaceae</taxon>
        <taxon>Canariomyces</taxon>
    </lineage>
</organism>
<sequence length="599" mass="66683">MTRSSPTALLRNGLRVLVPLSVALTIYLYLYPIFNGCAFPLPPDQDSIPAASASTRRAAFFETAKVHWHLAAGTAGNATVFAPARPIAPFRLLALGDPQLEGDTSIPTDYLGTLPHLQSLVKHATFQSDHPSLRQRIRQILHDFVDLCLEDTFHLIESLRKRLDLIGNDFYLAHIYRTVHWWTRPTHVTVLGDLLGSQWLDDAEFYRRAGRYWGRVFRAAERVLDDVAAYPAQEYDVTGYVGGGPFNESTAWSRRIINVAGNHDIGYAGDITEQRAERFEKAFGKVNYELRFELLRDDPSLTESLYNDEKNPDPNSDRLIPELRIIVLNSMNLDTPAASSDLQDDTYTFINTVINTAAAVEFKGQFNLILTHIPLYKPEGVCVDDPFFDFYDYDGTLKEQNQLSADASKGFLEGILGMSGDVNAAGRGRGRRGIILNGHDHEGCDTWHYVNQTVTDPDSKPKWEVKRWRQATAAGIVGREGVPGVREITVRSMMGDFGGNAGLLSVWFDRASWEWKAEYATCPLGRQHFWWVVHILDLVVVAGVLLSAIFAVLSAVGLDVDSAIGRLIPSLFPRQKGTGKDMVQTGTKEGVATKKVDSG</sequence>
<dbReference type="GeneID" id="89938373"/>
<protein>
    <recommendedName>
        <fullName evidence="6">Protein TED1</fullName>
    </recommendedName>
</protein>
<evidence type="ECO:0000256" key="3">
    <source>
        <dbReference type="SAM" id="Phobius"/>
    </source>
</evidence>
<keyword evidence="3" id="KW-1133">Transmembrane helix</keyword>